<reference evidence="3 4" key="1">
    <citation type="submission" date="2024-07" db="EMBL/GenBank/DDBJ databases">
        <authorList>
            <person name="Pitt A."/>
            <person name="Hahn M.W."/>
        </authorList>
    </citation>
    <scope>NUCLEOTIDE SEQUENCE [LARGE SCALE GENOMIC DNA]</scope>
    <source>
        <strain evidence="3 4">2-AUSEE-184A6</strain>
    </source>
</reference>
<evidence type="ECO:0000259" key="2">
    <source>
        <dbReference type="PROSITE" id="PS51724"/>
    </source>
</evidence>
<feature type="domain" description="SPOR" evidence="2">
    <location>
        <begin position="248"/>
        <end position="327"/>
    </location>
</feature>
<dbReference type="InterPro" id="IPR041268">
    <property type="entry name" value="HU-CCDC81_bac_2"/>
</dbReference>
<name>A0ABW8SX94_9BACT</name>
<dbReference type="Proteomes" id="UP001623559">
    <property type="component" value="Unassembled WGS sequence"/>
</dbReference>
<comment type="caution">
    <text evidence="3">The sequence shown here is derived from an EMBL/GenBank/DDBJ whole genome shotgun (WGS) entry which is preliminary data.</text>
</comment>
<dbReference type="Pfam" id="PF18175">
    <property type="entry name" value="HU-CCDC81_bac_2"/>
    <property type="match status" value="1"/>
</dbReference>
<dbReference type="PROSITE" id="PS51724">
    <property type="entry name" value="SPOR"/>
    <property type="match status" value="1"/>
</dbReference>
<dbReference type="SUPFAM" id="SSF110997">
    <property type="entry name" value="Sporulation related repeat"/>
    <property type="match status" value="1"/>
</dbReference>
<evidence type="ECO:0000256" key="1">
    <source>
        <dbReference type="SAM" id="Phobius"/>
    </source>
</evidence>
<dbReference type="EMBL" id="JBEWZG010000001">
    <property type="protein sequence ID" value="MFL0205613.1"/>
    <property type="molecule type" value="Genomic_DNA"/>
</dbReference>
<keyword evidence="1" id="KW-0472">Membrane</keyword>
<dbReference type="RefSeq" id="WP_406777204.1">
    <property type="nucleotide sequence ID" value="NZ_JBEWZG010000001.1"/>
</dbReference>
<keyword evidence="1" id="KW-0812">Transmembrane</keyword>
<dbReference type="InterPro" id="IPR040495">
    <property type="entry name" value="HU-CCDC81_bac_1"/>
</dbReference>
<dbReference type="Pfam" id="PF18174">
    <property type="entry name" value="HU-CCDC81_bac_1"/>
    <property type="match status" value="1"/>
</dbReference>
<evidence type="ECO:0000313" key="3">
    <source>
        <dbReference type="EMBL" id="MFL0205613.1"/>
    </source>
</evidence>
<feature type="transmembrane region" description="Helical" evidence="1">
    <location>
        <begin position="175"/>
        <end position="195"/>
    </location>
</feature>
<proteinExistence type="predicted"/>
<evidence type="ECO:0000313" key="4">
    <source>
        <dbReference type="Proteomes" id="UP001623559"/>
    </source>
</evidence>
<organism evidence="3 4">
    <name type="scientific">Aquirufa novilacunae</name>
    <dbReference type="NCBI Taxonomy" id="3139305"/>
    <lineage>
        <taxon>Bacteria</taxon>
        <taxon>Pseudomonadati</taxon>
        <taxon>Bacteroidota</taxon>
        <taxon>Cytophagia</taxon>
        <taxon>Cytophagales</taxon>
        <taxon>Flectobacillaceae</taxon>
        <taxon>Aquirufa</taxon>
    </lineage>
</organism>
<keyword evidence="1" id="KW-1133">Transmembrane helix</keyword>
<dbReference type="InterPro" id="IPR007730">
    <property type="entry name" value="SPOR-like_dom"/>
</dbReference>
<sequence>MTEFYSFLEHLLYENECVIIPQLGGFVVNAKDFTFNEQEGKIYPKKKYVAFNEKLKTDDRLLSTEWAKKRAISLKEASLEIAELSKRIKSELTSSGTVQLGVLGTFTLNQENRISYLPNPDFNADLSVFGLFPVGLGQIPARVEKKPVLIPAITTEDLPEISSTGHQQVKLTKSVYVYALLAFLIGGLGAFFLTAPATNQSQSSLNPIKIEKKVDVAPAKTVAPAVVDTLSVKTIEEPVVAPLNTPEINDEDVIYLVAASFQSLKQAEKGLKEFKSRGFNQAEIILKNEQTKFYRISLGTEHSMDAGYAKASELKAAKKVDIWVYKAL</sequence>
<gene>
    <name evidence="3" type="ORF">V7S74_02565</name>
</gene>
<dbReference type="InterPro" id="IPR036680">
    <property type="entry name" value="SPOR-like_sf"/>
</dbReference>
<protein>
    <recommendedName>
        <fullName evidence="2">SPOR domain-containing protein</fullName>
    </recommendedName>
</protein>
<accession>A0ABW8SX94</accession>